<dbReference type="EMBL" id="SGFE01000005">
    <property type="protein sequence ID" value="RZI33095.1"/>
    <property type="molecule type" value="Genomic_DNA"/>
</dbReference>
<organism evidence="2 3">
    <name type="scientific">Pseudomonas orientalis</name>
    <dbReference type="NCBI Taxonomy" id="76758"/>
    <lineage>
        <taxon>Bacteria</taxon>
        <taxon>Pseudomonadati</taxon>
        <taxon>Pseudomonadota</taxon>
        <taxon>Gammaproteobacteria</taxon>
        <taxon>Pseudomonadales</taxon>
        <taxon>Pseudomonadaceae</taxon>
        <taxon>Pseudomonas</taxon>
    </lineage>
</organism>
<name>A0A4Q7D2N1_9PSED</name>
<feature type="region of interest" description="Disordered" evidence="1">
    <location>
        <begin position="1"/>
        <end position="25"/>
    </location>
</feature>
<dbReference type="SUPFAM" id="SSF159501">
    <property type="entry name" value="EreA/ChaN-like"/>
    <property type="match status" value="1"/>
</dbReference>
<gene>
    <name evidence="2" type="ORF">EUX57_03610</name>
</gene>
<dbReference type="Proteomes" id="UP000293369">
    <property type="component" value="Unassembled WGS sequence"/>
</dbReference>
<evidence type="ECO:0008006" key="4">
    <source>
        <dbReference type="Google" id="ProtNLM"/>
    </source>
</evidence>
<accession>A0A4Q7D2N1</accession>
<dbReference type="Gene3D" id="3.40.50.11550">
    <property type="match status" value="1"/>
</dbReference>
<evidence type="ECO:0000313" key="2">
    <source>
        <dbReference type="EMBL" id="RZI33095.1"/>
    </source>
</evidence>
<feature type="region of interest" description="Disordered" evidence="1">
    <location>
        <begin position="1604"/>
        <end position="1634"/>
    </location>
</feature>
<sequence length="1634" mass="179002">MISGLANLRIRRDTSSLETTPPPLPQLAPQQVPALTLPSVQGIAPVSAIRSDLLSGLQITDQRLLLNQYQSLNQDIQALLRCQPTLNNVIEQQLARSFGATPPVDASSLYVHRYHTDEQGERTLVSARSITEALFDALRTLNNSVEPLSPTLPGAAEVGFYSTVEPSESHRQLSAGSSLLAIAQAIENDLPASFTRFWTQPRPGAVNPESPQDQLLNTHREMLSTLAALRVEDGTLSPAAKTLIDKAFEYPTLADRESAMRDGERPGVYPLRVNLPMPAGTLLAGAFMITRRDGSSAARPYDKPETDRTLTPAEQRGLTVLYTPRDGYETFDSPGEAFDTLGQRLRSDPEAAEQLKQTLPLTLQRSLDGDWSKNLSRQLTPVTTDVIATGVPQLLQLHQHNLTNQLQALYEPENSVQLDDPWRAPPVMAGLQQAADLSLHFDGTNALWARTQSLQDRLSKVDGRQALDRQLANRGNWQYLAQQLNQAYHCLSEQAPARQVSAALKNAPMNIAPESSQYQAYILAPGKPATVEAFIIENGLPLPRTRSELQSLAEAAALKARQHPFGNFGGGLSWPIPLDISQQQTLRTAAIAHANAGTQSSQAGAQRNVLAYLNSSRPLSPDALEDPVKALESLVSSPEGRALGLAMQTRLNGIATDSSINDYTLAALHLTLDPESITSPQRNRLAGFDLAQESHWGQPLSRVTEGLRQCLIDQGRASPALAKTAVHLLLMRTHPQYLVRDIPDEVRQGTQAWRDLCLAVDAIGSSAANMTYAEVMIKACALPPAPASIQTAALVDWGVSNNILEAKGDALYSQDELDRVQAAFNNQREKLKEGSALMDTVMPDRAAMAMGLLIGEFGKDVDFDEKIFSRLSSTVTPKPSKPYSMREIVMEQIVMDDRWSIAKGTHSVDLAAFVAFTHRPQFNIKKAFDAAFSEAVANFKKIKHLSVINALNNLPPEDKKNLSFGKITYYLEKSYKTSPVPFMGPTLFHTSPRILVTAENGAKTSNYAFDTEKGVIHNLGSRKIPRAPEHFSNEITKEEEFFPDINREKTVEGMKTFVHYLGGGALLKGVDLDSVKRDPLDGERSGTASAPYMFINPRTHELAESIVKALYLDNPAIRKAAEGVTSSERANDRLVTLRDGFLDLIPLRSAIVNFNKGEYSDAIDDLAFDGFGFLTAGMGAAAKAAKVLKTTASVATKALKVTKIMVVPMVKEFNPFNGADEILIGAGKVAFEAAGAVKSGLRSLKGTVALDELNTASRRFDAAATGSLNVRNRAVNVNAIQHDGQWYAFDASTQRPYGAPLVAFDPVHTLMPPSPDFSAARARLNAHKSERVHPYRKPDPATLPASKVPGPAVQITRKTDHLPPPHIKYLDFIKGAPTEAHFSPTRRGPTRERYELEMNKSLAGPQLPRPGLPDVKAIEPIADLVEKSLDMADIVAFGENHLSLASFRVLIELIPVFKRKNVKVIGMEGMVYDNKMRLKDDGMGVTGYKQRPYEPDLNLRTLIDTFKANGIEVVPLDHFYLTRHRHERDAYKAQSSADRNLQRLKEMNFYAAHELLRHTHKGKVIALVGRQHINTTQGVRGLAEATGGIGIGIYERAGMRGSYGTKATDVRPGPNGELKTHNDMTGDLQIFTPE</sequence>
<feature type="compositionally biased region" description="Basic and acidic residues" evidence="1">
    <location>
        <begin position="1330"/>
        <end position="1339"/>
    </location>
</feature>
<evidence type="ECO:0000313" key="3">
    <source>
        <dbReference type="Proteomes" id="UP000293369"/>
    </source>
</evidence>
<proteinExistence type="predicted"/>
<comment type="caution">
    <text evidence="2">The sequence shown here is derived from an EMBL/GenBank/DDBJ whole genome shotgun (WGS) entry which is preliminary data.</text>
</comment>
<evidence type="ECO:0000256" key="1">
    <source>
        <dbReference type="SAM" id="MobiDB-lite"/>
    </source>
</evidence>
<protein>
    <recommendedName>
        <fullName evidence="4">Type III effector HopAC1</fullName>
    </recommendedName>
</protein>
<reference evidence="2 3" key="1">
    <citation type="submission" date="2019-02" db="EMBL/GenBank/DDBJ databases">
        <title>Pseudomonas spp from wheat grain.</title>
        <authorList>
            <person name="Cho G.-S."/>
            <person name="Franz C.M.A.P."/>
        </authorList>
    </citation>
    <scope>NUCLEOTIDE SEQUENCE [LARGE SCALE GENOMIC DNA]</scope>
    <source>
        <strain evidence="2 3">133NRW</strain>
    </source>
</reference>
<dbReference type="CDD" id="cd14729">
    <property type="entry name" value="RtxA-like"/>
    <property type="match status" value="1"/>
</dbReference>
<feature type="region of interest" description="Disordered" evidence="1">
    <location>
        <begin position="1330"/>
        <end position="1349"/>
    </location>
</feature>